<dbReference type="RefSeq" id="WP_217432371.1">
    <property type="nucleotide sequence ID" value="NZ_CABPRV010000002.1"/>
</dbReference>
<feature type="transmembrane region" description="Helical" evidence="1">
    <location>
        <begin position="61"/>
        <end position="80"/>
    </location>
</feature>
<gene>
    <name evidence="2" type="ORF">PCA20602_01075</name>
</gene>
<keyword evidence="1" id="KW-0812">Transmembrane</keyword>
<feature type="transmembrane region" description="Helical" evidence="1">
    <location>
        <begin position="100"/>
        <end position="122"/>
    </location>
</feature>
<evidence type="ECO:0000313" key="2">
    <source>
        <dbReference type="EMBL" id="VVD80186.1"/>
    </source>
</evidence>
<comment type="caution">
    <text evidence="2">The sequence shown here is derived from an EMBL/GenBank/DDBJ whole genome shotgun (WGS) entry which is preliminary data.</text>
</comment>
<keyword evidence="1" id="KW-1133">Transmembrane helix</keyword>
<dbReference type="InterPro" id="IPR018681">
    <property type="entry name" value="DUF2165_transmembrane"/>
</dbReference>
<proteinExistence type="predicted"/>
<dbReference type="Proteomes" id="UP000366065">
    <property type="component" value="Unassembled WGS sequence"/>
</dbReference>
<organism evidence="2 3">
    <name type="scientific">Pandoraea capi</name>
    <dbReference type="NCBI Taxonomy" id="2508286"/>
    <lineage>
        <taxon>Bacteria</taxon>
        <taxon>Pseudomonadati</taxon>
        <taxon>Pseudomonadota</taxon>
        <taxon>Betaproteobacteria</taxon>
        <taxon>Burkholderiales</taxon>
        <taxon>Burkholderiaceae</taxon>
        <taxon>Pandoraea</taxon>
    </lineage>
</organism>
<sequence length="192" mass="20070">MRSYPLAYFPMLVLAKTGIPKPQEPLPMSGVVETFDAFVIFKLVLVAGLTLWSAIAALNNVVAFGASAGAIGATLSMAPLRAAPAIDLPLLRRALHAKGWSVLALSTVIALQIAATVCLGWGGMQLAGAIGHGATAAAIAWATLGLSALSAAWLMMMIGGLWFGYWIRQEGLQLTHMMLLTLTIAAAAVLRM</sequence>
<keyword evidence="3" id="KW-1185">Reference proteome</keyword>
<reference evidence="2 3" key="1">
    <citation type="submission" date="2019-08" db="EMBL/GenBank/DDBJ databases">
        <authorList>
            <person name="Peeters C."/>
        </authorList>
    </citation>
    <scope>NUCLEOTIDE SEQUENCE [LARGE SCALE GENOMIC DNA]</scope>
    <source>
        <strain evidence="2 3">LMG 20602</strain>
    </source>
</reference>
<dbReference type="Pfam" id="PF09933">
    <property type="entry name" value="DUF2165"/>
    <property type="match status" value="1"/>
</dbReference>
<accession>A0ABY6VRM5</accession>
<protein>
    <recommendedName>
        <fullName evidence="4">DUF2165 domain-containing protein</fullName>
    </recommendedName>
</protein>
<evidence type="ECO:0008006" key="4">
    <source>
        <dbReference type="Google" id="ProtNLM"/>
    </source>
</evidence>
<feature type="transmembrane region" description="Helical" evidence="1">
    <location>
        <begin position="134"/>
        <end position="167"/>
    </location>
</feature>
<evidence type="ECO:0000256" key="1">
    <source>
        <dbReference type="SAM" id="Phobius"/>
    </source>
</evidence>
<feature type="transmembrane region" description="Helical" evidence="1">
    <location>
        <begin position="173"/>
        <end position="190"/>
    </location>
</feature>
<evidence type="ECO:0000313" key="3">
    <source>
        <dbReference type="Proteomes" id="UP000366065"/>
    </source>
</evidence>
<keyword evidence="1" id="KW-0472">Membrane</keyword>
<name>A0ABY6VRM5_9BURK</name>
<dbReference type="EMBL" id="CABPRV010000002">
    <property type="protein sequence ID" value="VVD80186.1"/>
    <property type="molecule type" value="Genomic_DNA"/>
</dbReference>
<feature type="transmembrane region" description="Helical" evidence="1">
    <location>
        <begin position="35"/>
        <end position="54"/>
    </location>
</feature>